<evidence type="ECO:0000259" key="2">
    <source>
        <dbReference type="Pfam" id="PF13276"/>
    </source>
</evidence>
<feature type="transmembrane region" description="Helical" evidence="1">
    <location>
        <begin position="12"/>
        <end position="32"/>
    </location>
</feature>
<reference evidence="3 4" key="1">
    <citation type="journal article" date="2021" name="Int. J. Syst. Evol. Microbiol.">
        <title>Steroidobacter gossypii sp. nov., isolated from soil of cotton cropping field.</title>
        <authorList>
            <person name="Huang R."/>
            <person name="Yang S."/>
            <person name="Zhen C."/>
            <person name="Liu W."/>
        </authorList>
    </citation>
    <scope>NUCLEOTIDE SEQUENCE [LARGE SCALE GENOMIC DNA]</scope>
    <source>
        <strain evidence="3 4">S1-65</strain>
    </source>
</reference>
<dbReference type="InterPro" id="IPR050900">
    <property type="entry name" value="Transposase_IS3/IS150/IS904"/>
</dbReference>
<gene>
    <name evidence="3" type="ORF">JM946_17290</name>
</gene>
<dbReference type="Pfam" id="PF13276">
    <property type="entry name" value="HTH_21"/>
    <property type="match status" value="1"/>
</dbReference>
<keyword evidence="1" id="KW-1133">Transmembrane helix</keyword>
<evidence type="ECO:0000313" key="4">
    <source>
        <dbReference type="Proteomes" id="UP000661077"/>
    </source>
</evidence>
<accession>A0ABS1WZS5</accession>
<keyword evidence="1" id="KW-0812">Transmembrane</keyword>
<dbReference type="EMBL" id="JAEVLS010000003">
    <property type="protein sequence ID" value="MBM0106486.1"/>
    <property type="molecule type" value="Genomic_DNA"/>
</dbReference>
<keyword evidence="4" id="KW-1185">Reference proteome</keyword>
<dbReference type="Proteomes" id="UP000661077">
    <property type="component" value="Unassembled WGS sequence"/>
</dbReference>
<dbReference type="PANTHER" id="PTHR46889:SF4">
    <property type="entry name" value="TRANSPOSASE INSO FOR INSERTION SEQUENCE ELEMENT IS911B-RELATED"/>
    <property type="match status" value="1"/>
</dbReference>
<evidence type="ECO:0000313" key="3">
    <source>
        <dbReference type="EMBL" id="MBM0106486.1"/>
    </source>
</evidence>
<organism evidence="3 4">
    <name type="scientific">Steroidobacter gossypii</name>
    <dbReference type="NCBI Taxonomy" id="2805490"/>
    <lineage>
        <taxon>Bacteria</taxon>
        <taxon>Pseudomonadati</taxon>
        <taxon>Pseudomonadota</taxon>
        <taxon>Gammaproteobacteria</taxon>
        <taxon>Steroidobacterales</taxon>
        <taxon>Steroidobacteraceae</taxon>
        <taxon>Steroidobacter</taxon>
    </lineage>
</organism>
<name>A0ABS1WZS5_9GAMM</name>
<feature type="domain" description="HTH-like" evidence="2">
    <location>
        <begin position="44"/>
        <end position="88"/>
    </location>
</feature>
<dbReference type="PANTHER" id="PTHR46889">
    <property type="entry name" value="TRANSPOSASE INSF FOR INSERTION SEQUENCE IS3B-RELATED"/>
    <property type="match status" value="1"/>
</dbReference>
<dbReference type="InterPro" id="IPR025948">
    <property type="entry name" value="HTH-like_dom"/>
</dbReference>
<evidence type="ECO:0000256" key="1">
    <source>
        <dbReference type="SAM" id="Phobius"/>
    </source>
</evidence>
<keyword evidence="1" id="KW-0472">Membrane</keyword>
<comment type="caution">
    <text evidence="3">The sequence shown here is derived from an EMBL/GenBank/DDBJ whole genome shotgun (WGS) entry which is preliminary data.</text>
</comment>
<protein>
    <submittedName>
        <fullName evidence="3">Transposase</fullName>
    </submittedName>
</protein>
<proteinExistence type="predicted"/>
<sequence>MKFRAIRDNIGRFAVGLMCSALGVSVSGYYAWRNRPPSARTRANDQLLEQIREAHQRSRGTYGSPRITHELRAQGHRVGENRVAGLMRTT</sequence>